<proteinExistence type="predicted"/>
<dbReference type="Proteomes" id="UP001236569">
    <property type="component" value="Unassembled WGS sequence"/>
</dbReference>
<gene>
    <name evidence="1" type="ORF">QM480_07825</name>
</gene>
<sequence length="184" mass="21367">MNYLAYKTLFEEILSAETPAAPYDKPDYLNYTKLNQSRMKRWDKHLVLSDSILSKLQEITSPQHWIIITEPWCGDAAHIVPFLIKITEQNPLLTYEIQLRDSEPFLIEKYLTNGTSKSIPKLIARDETGKDLFVWGPRPEGAHQLLEELHEAKADFETIKIKLQNWYNDNKGEEICHELAQLIG</sequence>
<accession>A0ABT6YKV8</accession>
<name>A0ABT6YKV8_9BACT</name>
<organism evidence="1 2">
    <name type="scientific">Flectobacillus longus</name>
    <dbReference type="NCBI Taxonomy" id="2984207"/>
    <lineage>
        <taxon>Bacteria</taxon>
        <taxon>Pseudomonadati</taxon>
        <taxon>Bacteroidota</taxon>
        <taxon>Cytophagia</taxon>
        <taxon>Cytophagales</taxon>
        <taxon>Flectobacillaceae</taxon>
        <taxon>Flectobacillus</taxon>
    </lineage>
</organism>
<dbReference type="Pfam" id="PF14595">
    <property type="entry name" value="Thioredoxin_9"/>
    <property type="match status" value="1"/>
</dbReference>
<evidence type="ECO:0000313" key="2">
    <source>
        <dbReference type="Proteomes" id="UP001236569"/>
    </source>
</evidence>
<keyword evidence="2" id="KW-1185">Reference proteome</keyword>
<protein>
    <submittedName>
        <fullName evidence="1">Thioredoxin family protein</fullName>
    </submittedName>
</protein>
<comment type="caution">
    <text evidence="1">The sequence shown here is derived from an EMBL/GenBank/DDBJ whole genome shotgun (WGS) entry which is preliminary data.</text>
</comment>
<dbReference type="EMBL" id="JASHID010000004">
    <property type="protein sequence ID" value="MDI9864228.1"/>
    <property type="molecule type" value="Genomic_DNA"/>
</dbReference>
<dbReference type="Gene3D" id="3.40.30.10">
    <property type="entry name" value="Glutaredoxin"/>
    <property type="match status" value="1"/>
</dbReference>
<reference evidence="1 2" key="1">
    <citation type="submission" date="2023-05" db="EMBL/GenBank/DDBJ databases">
        <title>Novel species of genus Flectobacillus isolated from stream in China.</title>
        <authorList>
            <person name="Lu H."/>
        </authorList>
    </citation>
    <scope>NUCLEOTIDE SEQUENCE [LARGE SCALE GENOMIC DNA]</scope>
    <source>
        <strain evidence="1 2">DC10W</strain>
    </source>
</reference>
<evidence type="ECO:0000313" key="1">
    <source>
        <dbReference type="EMBL" id="MDI9864228.1"/>
    </source>
</evidence>
<dbReference type="RefSeq" id="WP_283369436.1">
    <property type="nucleotide sequence ID" value="NZ_JASHID010000004.1"/>
</dbReference>